<evidence type="ECO:0000256" key="1">
    <source>
        <dbReference type="ARBA" id="ARBA00004651"/>
    </source>
</evidence>
<sequence>MAVQILLNVCLGFMWMFLTTTYDLVAFIKGYFFGLLILFVFRNFFSSRFYLYRVYAVVKLLFIFIRELILANIAVVKIVLTPKLHNTPGIFAYPTSLEKDWEITTLSNLITLTPGTLVVDISEDKKILFVHAVDMNDVQDEIEAIQTSFEKAIMEVSRK</sequence>
<dbReference type="PIRSF" id="PIRSF019239">
    <property type="entry name" value="MrpE"/>
    <property type="match status" value="1"/>
</dbReference>
<keyword evidence="3" id="KW-0050">Antiport</keyword>
<name>A0A248TJV1_9BACI</name>
<evidence type="ECO:0000256" key="3">
    <source>
        <dbReference type="ARBA" id="ARBA00022449"/>
    </source>
</evidence>
<organism evidence="9 10">
    <name type="scientific">Cytobacillus kochii</name>
    <dbReference type="NCBI Taxonomy" id="859143"/>
    <lineage>
        <taxon>Bacteria</taxon>
        <taxon>Bacillati</taxon>
        <taxon>Bacillota</taxon>
        <taxon>Bacilli</taxon>
        <taxon>Bacillales</taxon>
        <taxon>Bacillaceae</taxon>
        <taxon>Cytobacillus</taxon>
    </lineage>
</organism>
<comment type="similarity">
    <text evidence="2">Belongs to the CPA3 antiporters (TC 2.A.63) subunit E family.</text>
</comment>
<keyword evidence="3" id="KW-0813">Transport</keyword>
<dbReference type="KEGG" id="bko:CKF48_14980"/>
<evidence type="ECO:0000256" key="4">
    <source>
        <dbReference type="ARBA" id="ARBA00022475"/>
    </source>
</evidence>
<evidence type="ECO:0000313" key="10">
    <source>
        <dbReference type="Proteomes" id="UP000215137"/>
    </source>
</evidence>
<dbReference type="NCBIfam" id="NF009292">
    <property type="entry name" value="PRK12651.1-3"/>
    <property type="match status" value="1"/>
</dbReference>
<dbReference type="PANTHER" id="PTHR34584:SF1">
    <property type="entry name" value="NA(+)_H(+) ANTIPORTER SUBUNIT E1"/>
    <property type="match status" value="1"/>
</dbReference>
<gene>
    <name evidence="9" type="ORF">CKF48_14980</name>
</gene>
<dbReference type="PANTHER" id="PTHR34584">
    <property type="entry name" value="NA(+)/H(+) ANTIPORTER SUBUNIT E1"/>
    <property type="match status" value="1"/>
</dbReference>
<keyword evidence="6 8" id="KW-1133">Transmembrane helix</keyword>
<evidence type="ECO:0000313" key="9">
    <source>
        <dbReference type="EMBL" id="ASV68493.1"/>
    </source>
</evidence>
<keyword evidence="7 8" id="KW-0472">Membrane</keyword>
<feature type="transmembrane region" description="Helical" evidence="8">
    <location>
        <begin position="24"/>
        <end position="45"/>
    </location>
</feature>
<proteinExistence type="inferred from homology"/>
<reference evidence="9 10" key="1">
    <citation type="submission" date="2017-08" db="EMBL/GenBank/DDBJ databases">
        <title>Complete Genome Sequence of Bacillus kochii Oregon-R-modENCODE STRAIN BDGP4, isolated from Drosophila melanogaster gut.</title>
        <authorList>
            <person name="Wan K.H."/>
            <person name="Yu C."/>
            <person name="Park S."/>
            <person name="Hammonds A.S."/>
            <person name="Booth B.W."/>
            <person name="Celniker S.E."/>
        </authorList>
    </citation>
    <scope>NUCLEOTIDE SEQUENCE [LARGE SCALE GENOMIC DNA]</scope>
    <source>
        <strain evidence="9 10">BDGP4</strain>
    </source>
</reference>
<dbReference type="GO" id="GO:0008324">
    <property type="term" value="F:monoatomic cation transmembrane transporter activity"/>
    <property type="evidence" value="ECO:0007669"/>
    <property type="project" value="InterPro"/>
</dbReference>
<evidence type="ECO:0000256" key="5">
    <source>
        <dbReference type="ARBA" id="ARBA00022692"/>
    </source>
</evidence>
<dbReference type="RefSeq" id="WP_095372063.1">
    <property type="nucleotide sequence ID" value="NZ_CP022983.1"/>
</dbReference>
<evidence type="ECO:0000256" key="2">
    <source>
        <dbReference type="ARBA" id="ARBA00006228"/>
    </source>
</evidence>
<keyword evidence="10" id="KW-1185">Reference proteome</keyword>
<evidence type="ECO:0000256" key="8">
    <source>
        <dbReference type="SAM" id="Phobius"/>
    </source>
</evidence>
<dbReference type="GO" id="GO:0005886">
    <property type="term" value="C:plasma membrane"/>
    <property type="evidence" value="ECO:0007669"/>
    <property type="project" value="UniProtKB-SubCell"/>
</dbReference>
<evidence type="ECO:0000256" key="6">
    <source>
        <dbReference type="ARBA" id="ARBA00022989"/>
    </source>
</evidence>
<dbReference type="GO" id="GO:0015297">
    <property type="term" value="F:antiporter activity"/>
    <property type="evidence" value="ECO:0007669"/>
    <property type="project" value="UniProtKB-KW"/>
</dbReference>
<evidence type="ECO:0000256" key="7">
    <source>
        <dbReference type="ARBA" id="ARBA00023136"/>
    </source>
</evidence>
<accession>A0A248TJV1</accession>
<keyword evidence="5 8" id="KW-0812">Transmembrane</keyword>
<dbReference type="Proteomes" id="UP000215137">
    <property type="component" value="Chromosome"/>
</dbReference>
<protein>
    <submittedName>
        <fullName evidence="9">Na+/H+ antiporter subunit E</fullName>
    </submittedName>
</protein>
<dbReference type="OrthoDB" id="9800498at2"/>
<keyword evidence="4" id="KW-1003">Cell membrane</keyword>
<dbReference type="AlphaFoldDB" id="A0A248TJV1"/>
<comment type="subcellular location">
    <subcellularLocation>
        <location evidence="1">Cell membrane</location>
        <topology evidence="1">Multi-pass membrane protein</topology>
    </subcellularLocation>
</comment>
<dbReference type="EMBL" id="CP022983">
    <property type="protein sequence ID" value="ASV68493.1"/>
    <property type="molecule type" value="Genomic_DNA"/>
</dbReference>
<feature type="transmembrane region" description="Helical" evidence="8">
    <location>
        <begin position="57"/>
        <end position="80"/>
    </location>
</feature>
<dbReference type="InterPro" id="IPR002758">
    <property type="entry name" value="Cation_antiport_E"/>
</dbReference>
<dbReference type="Pfam" id="PF01899">
    <property type="entry name" value="MNHE"/>
    <property type="match status" value="1"/>
</dbReference>